<evidence type="ECO:0000313" key="2">
    <source>
        <dbReference type="Proteomes" id="UP000003773"/>
    </source>
</evidence>
<organism evidence="1 2">
    <name type="scientific">Bifidobacterium adolescentis L2-32</name>
    <dbReference type="NCBI Taxonomy" id="411481"/>
    <lineage>
        <taxon>Bacteria</taxon>
        <taxon>Bacillati</taxon>
        <taxon>Actinomycetota</taxon>
        <taxon>Actinomycetes</taxon>
        <taxon>Bifidobacteriales</taxon>
        <taxon>Bifidobacteriaceae</taxon>
        <taxon>Bifidobacterium</taxon>
    </lineage>
</organism>
<dbReference type="HOGENOM" id="CLU_935865_0_0_11"/>
<protein>
    <submittedName>
        <fullName evidence="1">Uncharacterized protein</fullName>
    </submittedName>
</protein>
<reference evidence="1 2" key="1">
    <citation type="submission" date="2007-04" db="EMBL/GenBank/DDBJ databases">
        <authorList>
            <person name="Fulton L."/>
            <person name="Clifton S."/>
            <person name="Fulton B."/>
            <person name="Xu J."/>
            <person name="Minx P."/>
            <person name="Pepin K.H."/>
            <person name="Johnson M."/>
            <person name="Thiruvilangam P."/>
            <person name="Bhonagiri V."/>
            <person name="Nash W.E."/>
            <person name="Mardis E.R."/>
            <person name="Wilson R.K."/>
        </authorList>
    </citation>
    <scope>NUCLEOTIDE SEQUENCE [LARGE SCALE GENOMIC DNA]</scope>
    <source>
        <strain evidence="1 2">L2-32</strain>
    </source>
</reference>
<dbReference type="AlphaFoldDB" id="A7A5H2"/>
<comment type="caution">
    <text evidence="1">The sequence shown here is derived from an EMBL/GenBank/DDBJ whole genome shotgun (WGS) entry which is preliminary data.</text>
</comment>
<reference evidence="1 2" key="2">
    <citation type="submission" date="2007-05" db="EMBL/GenBank/DDBJ databases">
        <title>Draft genome sequence of Bifidobacterium adolescentis (L2-32).</title>
        <authorList>
            <person name="Sudarsanam P."/>
            <person name="Ley R."/>
            <person name="Guruge J."/>
            <person name="Turnbaugh P.J."/>
            <person name="Mahowald M."/>
            <person name="Liep D."/>
            <person name="Gordon J."/>
        </authorList>
    </citation>
    <scope>NUCLEOTIDE SEQUENCE [LARGE SCALE GENOMIC DNA]</scope>
    <source>
        <strain evidence="1 2">L2-32</strain>
    </source>
</reference>
<dbReference type="Proteomes" id="UP000003773">
    <property type="component" value="Unassembled WGS sequence"/>
</dbReference>
<accession>A7A5H2</accession>
<dbReference type="EMBL" id="AAXD02000018">
    <property type="protein sequence ID" value="EDN84155.1"/>
    <property type="molecule type" value="Genomic_DNA"/>
</dbReference>
<name>A7A5H2_BIFAD</name>
<proteinExistence type="predicted"/>
<dbReference type="RefSeq" id="WP_003809098.1">
    <property type="nucleotide sequence ID" value="NZ_DS264454.1"/>
</dbReference>
<evidence type="ECO:0000313" key="1">
    <source>
        <dbReference type="EMBL" id="EDN84155.1"/>
    </source>
</evidence>
<gene>
    <name evidence="1" type="ORF">BIFADO_01091</name>
</gene>
<sequence length="297" mass="32300">MAFSTCFYKLNNVPLDSENCIVTVGSTLLSAISVDRTVSTVPQRHGSIPSGMTPRFSERQLSLQVCAWEPDVLGESSRLMRLCTMPNLVMSRIIDGVEQRTRVELTSLSPDDSKSHPNRFVPFTAVFAMPDVWWRSVTHETVSLPLNGGKVMSGGSVMPSAGYYTFWQGVPNASPSVLSTQLPYSCGDAPITDMVFRFPKGVTGITVKDTVSGTGITWSGTRVDARPYLYLDAGSLTAWSSDSDSAWSGGSQNETVGLDYLPSGRLQINPDVSGDYRIAVKATGSGNVACRFKRSWW</sequence>